<accession>A0AAN7TIU6</accession>
<dbReference type="Gene3D" id="4.10.60.10">
    <property type="entry name" value="Zinc finger, CCHC-type"/>
    <property type="match status" value="4"/>
</dbReference>
<dbReference type="InterPro" id="IPR001878">
    <property type="entry name" value="Znf_CCHC"/>
</dbReference>
<proteinExistence type="predicted"/>
<dbReference type="Proteomes" id="UP001310890">
    <property type="component" value="Unassembled WGS sequence"/>
</dbReference>
<evidence type="ECO:0000259" key="2">
    <source>
        <dbReference type="PROSITE" id="PS50158"/>
    </source>
</evidence>
<keyword evidence="1" id="KW-0862">Zinc</keyword>
<evidence type="ECO:0000256" key="1">
    <source>
        <dbReference type="PROSITE-ProRule" id="PRU00047"/>
    </source>
</evidence>
<gene>
    <name evidence="3" type="ORF">LTR62_003813</name>
</gene>
<comment type="caution">
    <text evidence="3">The sequence shown here is derived from an EMBL/GenBank/DDBJ whole genome shotgun (WGS) entry which is preliminary data.</text>
</comment>
<feature type="domain" description="CCHC-type" evidence="2">
    <location>
        <begin position="84"/>
        <end position="98"/>
    </location>
</feature>
<evidence type="ECO:0000313" key="3">
    <source>
        <dbReference type="EMBL" id="KAK5112715.1"/>
    </source>
</evidence>
<organism evidence="3 4">
    <name type="scientific">Meristemomyces frigidus</name>
    <dbReference type="NCBI Taxonomy" id="1508187"/>
    <lineage>
        <taxon>Eukaryota</taxon>
        <taxon>Fungi</taxon>
        <taxon>Dikarya</taxon>
        <taxon>Ascomycota</taxon>
        <taxon>Pezizomycotina</taxon>
        <taxon>Dothideomycetes</taxon>
        <taxon>Dothideomycetidae</taxon>
        <taxon>Mycosphaerellales</taxon>
        <taxon>Teratosphaeriaceae</taxon>
        <taxon>Meristemomyces</taxon>
    </lineage>
</organism>
<feature type="domain" description="CCHC-type" evidence="2">
    <location>
        <begin position="307"/>
        <end position="322"/>
    </location>
</feature>
<dbReference type="InterPro" id="IPR036875">
    <property type="entry name" value="Znf_CCHC_sf"/>
</dbReference>
<reference evidence="3" key="1">
    <citation type="submission" date="2023-08" db="EMBL/GenBank/DDBJ databases">
        <title>Black Yeasts Isolated from many extreme environments.</title>
        <authorList>
            <person name="Coleine C."/>
            <person name="Stajich J.E."/>
            <person name="Selbmann L."/>
        </authorList>
    </citation>
    <scope>NUCLEOTIDE SEQUENCE</scope>
    <source>
        <strain evidence="3">CCFEE 5401</strain>
    </source>
</reference>
<sequence>MSWQIAAPAVETSFTPDVGFIAAVELTPDAGFAADGANDTFYGISEANISQHANDGACFRCGEQGHSKADCSNPAIEREFTGTCNACGAVGHRRAECPAAGPQLCRICKTEGHQQSECSVNRMIAAYNDMGIEDLSADDAWLKLQVADEEKDVTDIKAYMLSYAKAYPQITFEELEATFRDKNMHTYLIARKQEVASNHTIVNLQGVGDQEFVVSVQFTNKPRRAKFAEGWPESPEDNLHRLSKAGLPMDRYEQKCHNCNELGHTARSCSEEKNERQALGNECAVCNGSGHRARDCRAPRKTGKKSCRNCGSEEHIAKDCPEPRNPETDCTNERVIKCRNCDALDHLSRACPLPTDWSKVKCSTCHEFGHTYRRCTQAAPEKEEEAAGADGGW</sequence>
<keyword evidence="1" id="KW-0479">Metal-binding</keyword>
<dbReference type="GO" id="GO:0003676">
    <property type="term" value="F:nucleic acid binding"/>
    <property type="evidence" value="ECO:0007669"/>
    <property type="project" value="InterPro"/>
</dbReference>
<keyword evidence="1" id="KW-0863">Zinc-finger</keyword>
<dbReference type="SMART" id="SM00343">
    <property type="entry name" value="ZnF_C2HC"/>
    <property type="match status" value="8"/>
</dbReference>
<dbReference type="AlphaFoldDB" id="A0AAN7TIU6"/>
<dbReference type="GO" id="GO:0008270">
    <property type="term" value="F:zinc ion binding"/>
    <property type="evidence" value="ECO:0007669"/>
    <property type="project" value="UniProtKB-KW"/>
</dbReference>
<feature type="domain" description="CCHC-type" evidence="2">
    <location>
        <begin position="255"/>
        <end position="271"/>
    </location>
</feature>
<feature type="domain" description="CCHC-type" evidence="2">
    <location>
        <begin position="58"/>
        <end position="73"/>
    </location>
</feature>
<dbReference type="PANTHER" id="PTHR23002">
    <property type="entry name" value="ZINC FINGER CCHC DOMAIN CONTAINING PROTEIN"/>
    <property type="match status" value="1"/>
</dbReference>
<dbReference type="InterPro" id="IPR051714">
    <property type="entry name" value="Znf_CCHC_NABP"/>
</dbReference>
<evidence type="ECO:0000313" key="4">
    <source>
        <dbReference type="Proteomes" id="UP001310890"/>
    </source>
</evidence>
<dbReference type="Pfam" id="PF00098">
    <property type="entry name" value="zf-CCHC"/>
    <property type="match status" value="6"/>
</dbReference>
<dbReference type="PROSITE" id="PS50158">
    <property type="entry name" value="ZF_CCHC"/>
    <property type="match status" value="4"/>
</dbReference>
<name>A0AAN7TIU6_9PEZI</name>
<dbReference type="SUPFAM" id="SSF57756">
    <property type="entry name" value="Retrovirus zinc finger-like domains"/>
    <property type="match status" value="5"/>
</dbReference>
<dbReference type="EMBL" id="JAVRRL010000028">
    <property type="protein sequence ID" value="KAK5112715.1"/>
    <property type="molecule type" value="Genomic_DNA"/>
</dbReference>
<protein>
    <recommendedName>
        <fullName evidence="2">CCHC-type domain-containing protein</fullName>
    </recommendedName>
</protein>